<dbReference type="Proteomes" id="UP000502928">
    <property type="component" value="Chromosome"/>
</dbReference>
<evidence type="ECO:0000313" key="2">
    <source>
        <dbReference type="Proteomes" id="UP000502928"/>
    </source>
</evidence>
<name>A0A6G7J1L4_9FLAO</name>
<dbReference type="KEGG" id="mut:GVT53_07620"/>
<protein>
    <submittedName>
        <fullName evidence="1">Uncharacterized protein</fullName>
    </submittedName>
</protein>
<gene>
    <name evidence="1" type="ORF">GVT53_07620</name>
</gene>
<proteinExistence type="predicted"/>
<reference evidence="1 2" key="1">
    <citation type="submission" date="2020-02" db="EMBL/GenBank/DDBJ databases">
        <title>Complete genome of Muricauda sp. 501str8.</title>
        <authorList>
            <person name="Dong B."/>
            <person name="Zhu S."/>
            <person name="Yang J."/>
            <person name="Chen J."/>
        </authorList>
    </citation>
    <scope>NUCLEOTIDE SEQUENCE [LARGE SCALE GENOMIC DNA]</scope>
    <source>
        <strain evidence="1 2">501str8</strain>
    </source>
</reference>
<dbReference type="RefSeq" id="WP_166248085.1">
    <property type="nucleotide sequence ID" value="NZ_CP049616.1"/>
</dbReference>
<keyword evidence="2" id="KW-1185">Reference proteome</keyword>
<sequence>MDSKTNLNYEKILLQDSLFTEYPLYNVDKNSILNLLFHLERNGRYNQLKIIDSYCTICKKETTFNSEFSSKEEISLLNDILNSPKIRFETPENSHTELIKELEKNCTFVRKFNCPRKPNDSAHSQIFVFRIIGTTLIKVGQHPPLAELLSENLKKYKKLGEQIYSELNRAVGLSTHGVGIGAFVYLRRIIEKHIVNPEIERLIKNGITTKEQVSKLDFKGKINLSKDGLPNFLVENPKIYSVLSKGIHELEEEESKQFFPILKSAIEIVLDEHIEINERQKKNKTIANQLNKL</sequence>
<evidence type="ECO:0000313" key="1">
    <source>
        <dbReference type="EMBL" id="QII44550.1"/>
    </source>
</evidence>
<organism evidence="1 2">
    <name type="scientific">Flagellimonas oceani</name>
    <dbReference type="NCBI Taxonomy" id="2698672"/>
    <lineage>
        <taxon>Bacteria</taxon>
        <taxon>Pseudomonadati</taxon>
        <taxon>Bacteroidota</taxon>
        <taxon>Flavobacteriia</taxon>
        <taxon>Flavobacteriales</taxon>
        <taxon>Flavobacteriaceae</taxon>
        <taxon>Flagellimonas</taxon>
    </lineage>
</organism>
<dbReference type="AlphaFoldDB" id="A0A6G7J1L4"/>
<accession>A0A6G7J1L4</accession>
<dbReference type="EMBL" id="CP049616">
    <property type="protein sequence ID" value="QII44550.1"/>
    <property type="molecule type" value="Genomic_DNA"/>
</dbReference>